<dbReference type="OrthoDB" id="1929803at2759"/>
<name>A0A9N7P483_STRHE</name>
<accession>A0A9N7P483</accession>
<dbReference type="Proteomes" id="UP001153555">
    <property type="component" value="Unassembled WGS sequence"/>
</dbReference>
<protein>
    <submittedName>
        <fullName evidence="2">Uncharacterized protein</fullName>
    </submittedName>
</protein>
<proteinExistence type="predicted"/>
<comment type="caution">
    <text evidence="2">The sequence shown here is derived from an EMBL/GenBank/DDBJ whole genome shotgun (WGS) entry which is preliminary data.</text>
</comment>
<evidence type="ECO:0000256" key="1">
    <source>
        <dbReference type="SAM" id="MobiDB-lite"/>
    </source>
</evidence>
<evidence type="ECO:0000313" key="3">
    <source>
        <dbReference type="Proteomes" id="UP001153555"/>
    </source>
</evidence>
<keyword evidence="3" id="KW-1185">Reference proteome</keyword>
<reference evidence="2" key="1">
    <citation type="submission" date="2019-12" db="EMBL/GenBank/DDBJ databases">
        <authorList>
            <person name="Scholes J."/>
        </authorList>
    </citation>
    <scope>NUCLEOTIDE SEQUENCE</scope>
</reference>
<dbReference type="EMBL" id="CACSLK010035018">
    <property type="protein sequence ID" value="CAA0843296.1"/>
    <property type="molecule type" value="Genomic_DNA"/>
</dbReference>
<dbReference type="PANTHER" id="PTHR33265">
    <property type="entry name" value="AVR9/CF-9 RAPIDLY ELICITED PROTEIN-RELATED"/>
    <property type="match status" value="1"/>
</dbReference>
<dbReference type="InterPro" id="IPR008480">
    <property type="entry name" value="DUF761_pln"/>
</dbReference>
<feature type="compositionally biased region" description="Acidic residues" evidence="1">
    <location>
        <begin position="141"/>
        <end position="157"/>
    </location>
</feature>
<feature type="region of interest" description="Disordered" evidence="1">
    <location>
        <begin position="139"/>
        <end position="158"/>
    </location>
</feature>
<dbReference type="AlphaFoldDB" id="A0A9N7P483"/>
<evidence type="ECO:0000313" key="2">
    <source>
        <dbReference type="EMBL" id="CAA0843296.1"/>
    </source>
</evidence>
<dbReference type="Pfam" id="PF05553">
    <property type="entry name" value="DUF761"/>
    <property type="match status" value="1"/>
</dbReference>
<sequence length="185" mass="21514">MPKKSSIGGRRRAWDFVRLALLWARKGGIFRNRLIVSLKSVEKGMLRKLRHSSQTPRGGALIYGERELSFDETPVVHVRMSRRPLGSMRFKLPHIPCIEPHVVDFDYDFEFGDGEGYDYDVGEACHSVKDSSFVVESFENGVEEDEEEEEEEEEEEGIDVKAELFIAKFYEQMKLQRQMSRLQYS</sequence>
<organism evidence="2 3">
    <name type="scientific">Striga hermonthica</name>
    <name type="common">Purple witchweed</name>
    <name type="synonym">Buchnera hermonthica</name>
    <dbReference type="NCBI Taxonomy" id="68872"/>
    <lineage>
        <taxon>Eukaryota</taxon>
        <taxon>Viridiplantae</taxon>
        <taxon>Streptophyta</taxon>
        <taxon>Embryophyta</taxon>
        <taxon>Tracheophyta</taxon>
        <taxon>Spermatophyta</taxon>
        <taxon>Magnoliopsida</taxon>
        <taxon>eudicotyledons</taxon>
        <taxon>Gunneridae</taxon>
        <taxon>Pentapetalae</taxon>
        <taxon>asterids</taxon>
        <taxon>lamiids</taxon>
        <taxon>Lamiales</taxon>
        <taxon>Orobanchaceae</taxon>
        <taxon>Buchnereae</taxon>
        <taxon>Striga</taxon>
    </lineage>
</organism>
<dbReference type="PANTHER" id="PTHR33265:SF5">
    <property type="entry name" value="COTTON FIBER PROTEIN"/>
    <property type="match status" value="1"/>
</dbReference>
<gene>
    <name evidence="2" type="ORF">SHERM_09071</name>
</gene>